<proteinExistence type="predicted"/>
<protein>
    <submittedName>
        <fullName evidence="2">Putative DNA-binding protein</fullName>
    </submittedName>
</protein>
<dbReference type="RefSeq" id="WP_111921206.1">
    <property type="nucleotide sequence ID" value="NZ_UAWC01000001.1"/>
</dbReference>
<name>A0A2X2VWK3_CLOCO</name>
<dbReference type="AlphaFoldDB" id="A0A2X2VWK3"/>
<evidence type="ECO:0000313" key="3">
    <source>
        <dbReference type="Proteomes" id="UP000250223"/>
    </source>
</evidence>
<dbReference type="EMBL" id="UAWC01000001">
    <property type="protein sequence ID" value="SQB33596.1"/>
    <property type="molecule type" value="Genomic_DNA"/>
</dbReference>
<dbReference type="GO" id="GO:0003677">
    <property type="term" value="F:DNA binding"/>
    <property type="evidence" value="ECO:0007669"/>
    <property type="project" value="UniProtKB-KW"/>
</dbReference>
<reference evidence="2 3" key="1">
    <citation type="submission" date="2018-06" db="EMBL/GenBank/DDBJ databases">
        <authorList>
            <consortium name="Pathogen Informatics"/>
            <person name="Doyle S."/>
        </authorList>
    </citation>
    <scope>NUCLEOTIDE SEQUENCE [LARGE SCALE GENOMIC DNA]</scope>
    <source>
        <strain evidence="2 3">NCTC13028</strain>
    </source>
</reference>
<evidence type="ECO:0000313" key="2">
    <source>
        <dbReference type="EMBL" id="SQB33596.1"/>
    </source>
</evidence>
<dbReference type="Proteomes" id="UP000250223">
    <property type="component" value="Unassembled WGS sequence"/>
</dbReference>
<keyword evidence="1" id="KW-0175">Coiled coil</keyword>
<sequence length="183" mass="21756">MNKEEFNSLDVVDQVKTFNELLEDSSIRKVSGEIGISKTTIRDRFKKHGYSFDSSSNKYIYLGSHEEDIKKEIKSNKNITLVSEKEKEISYKSNIEKMYNEIHELIELKDDLKNLIKKEKLRENIIEVQELKIRNFEGDLKIKSIKVYDEVLELFNAFVDNHKEFKHQDIVSQALWEFLNKYK</sequence>
<feature type="coiled-coil region" evidence="1">
    <location>
        <begin position="95"/>
        <end position="122"/>
    </location>
</feature>
<organism evidence="2 3">
    <name type="scientific">Clostridium cochlearium</name>
    <dbReference type="NCBI Taxonomy" id="1494"/>
    <lineage>
        <taxon>Bacteria</taxon>
        <taxon>Bacillati</taxon>
        <taxon>Bacillota</taxon>
        <taxon>Clostridia</taxon>
        <taxon>Eubacteriales</taxon>
        <taxon>Clostridiaceae</taxon>
        <taxon>Clostridium</taxon>
    </lineage>
</organism>
<evidence type="ECO:0000256" key="1">
    <source>
        <dbReference type="SAM" id="Coils"/>
    </source>
</evidence>
<gene>
    <name evidence="2" type="ORF">NCTC13028_00592</name>
</gene>
<keyword evidence="2" id="KW-0238">DNA-binding</keyword>
<accession>A0A2X2VWK3</accession>